<keyword evidence="2" id="KW-0812">Transmembrane</keyword>
<dbReference type="EMBL" id="JAVRRG010000295">
    <property type="protein sequence ID" value="KAK5073412.1"/>
    <property type="molecule type" value="Genomic_DNA"/>
</dbReference>
<feature type="region of interest" description="Disordered" evidence="1">
    <location>
        <begin position="102"/>
        <end position="138"/>
    </location>
</feature>
<keyword evidence="2" id="KW-1133">Transmembrane helix</keyword>
<proteinExistence type="predicted"/>
<evidence type="ECO:0000313" key="3">
    <source>
        <dbReference type="EMBL" id="KAK5073412.1"/>
    </source>
</evidence>
<reference evidence="3 4" key="1">
    <citation type="submission" date="2023-08" db="EMBL/GenBank/DDBJ databases">
        <title>Black Yeasts Isolated from many extreme environments.</title>
        <authorList>
            <person name="Coleine C."/>
            <person name="Stajich J.E."/>
            <person name="Selbmann L."/>
        </authorList>
    </citation>
    <scope>NUCLEOTIDE SEQUENCE [LARGE SCALE GENOMIC DNA]</scope>
    <source>
        <strain evidence="3 4">CCFEE 5885</strain>
    </source>
</reference>
<evidence type="ECO:0000256" key="1">
    <source>
        <dbReference type="SAM" id="MobiDB-lite"/>
    </source>
</evidence>
<gene>
    <name evidence="3" type="ORF">LTR24_010267</name>
</gene>
<feature type="transmembrane region" description="Helical" evidence="2">
    <location>
        <begin position="272"/>
        <end position="292"/>
    </location>
</feature>
<keyword evidence="2" id="KW-0472">Membrane</keyword>
<protein>
    <submittedName>
        <fullName evidence="3">Uncharacterized protein</fullName>
    </submittedName>
</protein>
<feature type="region of interest" description="Disordered" evidence="1">
    <location>
        <begin position="1"/>
        <end position="54"/>
    </location>
</feature>
<feature type="transmembrane region" description="Helical" evidence="2">
    <location>
        <begin position="239"/>
        <end position="260"/>
    </location>
</feature>
<feature type="compositionally biased region" description="Polar residues" evidence="1">
    <location>
        <begin position="117"/>
        <end position="133"/>
    </location>
</feature>
<name>A0ABR0JUG7_9EURO</name>
<sequence length="456" mass="50969">MTLNNDGNDMQGSESVVVDGSQFQDAAQTNGSQGSSDGNNAAASETDVQSYKPPDQSVLGWNSYTWWMKVKVEILYIPITLLLILMAPFMLLIASSENEHPSSSHIQRQRQQQRRQPSTSSELQLTSPTTTISPPARDPITYSFGISTRFPPPWRKTIDRLCLTICLFAPFWLSALWITSIINIGGPLKQDTTSCLTREHEKGFRGNSDSYGLGVRLGIYFQWIAATLAMRFMPSARHLVVGSYVLLQGGAALVCIPFHTTKKSFSERSRHVRLEIMFVVIGIAIFAIASWFNLRLWLHDEKDFMESPGGTTEFFMLGNVPPTNVWEARRFRGWLTLFRFVELIHVLRRDKVGSFLFSELIEWTVLSAMDLASGGLAMLINFAVKAVIWGNASVCLAFDLTRGTPKDKAATDKDEHSDALGICQRLLDRWSANLSPSRGVSWANERVAGTGYSVIW</sequence>
<keyword evidence="4" id="KW-1185">Reference proteome</keyword>
<feature type="transmembrane region" description="Helical" evidence="2">
    <location>
        <begin position="161"/>
        <end position="182"/>
    </location>
</feature>
<feature type="compositionally biased region" description="Polar residues" evidence="1">
    <location>
        <begin position="21"/>
        <end position="49"/>
    </location>
</feature>
<feature type="compositionally biased region" description="Polar residues" evidence="1">
    <location>
        <begin position="1"/>
        <end position="14"/>
    </location>
</feature>
<comment type="caution">
    <text evidence="3">The sequence shown here is derived from an EMBL/GenBank/DDBJ whole genome shotgun (WGS) entry which is preliminary data.</text>
</comment>
<evidence type="ECO:0000256" key="2">
    <source>
        <dbReference type="SAM" id="Phobius"/>
    </source>
</evidence>
<accession>A0ABR0JUG7</accession>
<evidence type="ECO:0000313" key="4">
    <source>
        <dbReference type="Proteomes" id="UP001345013"/>
    </source>
</evidence>
<organism evidence="3 4">
    <name type="scientific">Lithohypha guttulata</name>
    <dbReference type="NCBI Taxonomy" id="1690604"/>
    <lineage>
        <taxon>Eukaryota</taxon>
        <taxon>Fungi</taxon>
        <taxon>Dikarya</taxon>
        <taxon>Ascomycota</taxon>
        <taxon>Pezizomycotina</taxon>
        <taxon>Eurotiomycetes</taxon>
        <taxon>Chaetothyriomycetidae</taxon>
        <taxon>Chaetothyriales</taxon>
        <taxon>Trichomeriaceae</taxon>
        <taxon>Lithohypha</taxon>
    </lineage>
</organism>
<dbReference type="Proteomes" id="UP001345013">
    <property type="component" value="Unassembled WGS sequence"/>
</dbReference>
<feature type="transmembrane region" description="Helical" evidence="2">
    <location>
        <begin position="74"/>
        <end position="94"/>
    </location>
</feature>